<gene>
    <name evidence="1" type="ORF">BW732_10600</name>
</gene>
<keyword evidence="2" id="KW-1185">Reference proteome</keyword>
<dbReference type="EMBL" id="CP019609">
    <property type="protein sequence ID" value="AQP54606.1"/>
    <property type="molecule type" value="Genomic_DNA"/>
</dbReference>
<accession>A0A1Q2D8C6</accession>
<reference evidence="1 2" key="1">
    <citation type="journal article" date="2010" name="Int. J. Syst. Evol. Microbiol.">
        <title>Vagococcus penaei sp. nov., isolated from spoilage microbiota of cooked shrimp (Penaeus vannamei).</title>
        <authorList>
            <person name="Jaffres E."/>
            <person name="Prevost H."/>
            <person name="Rossero A."/>
            <person name="Joffraud J.J."/>
            <person name="Dousset X."/>
        </authorList>
    </citation>
    <scope>NUCLEOTIDE SEQUENCE [LARGE SCALE GENOMIC DNA]</scope>
    <source>
        <strain evidence="1 2">CD276</strain>
    </source>
</reference>
<protein>
    <submittedName>
        <fullName evidence="1">Uncharacterized protein</fullName>
    </submittedName>
</protein>
<evidence type="ECO:0000313" key="2">
    <source>
        <dbReference type="Proteomes" id="UP000188246"/>
    </source>
</evidence>
<dbReference type="KEGG" id="vpi:BW732_10600"/>
<organism evidence="1 2">
    <name type="scientific">Vagococcus penaei</name>
    <dbReference type="NCBI Taxonomy" id="633807"/>
    <lineage>
        <taxon>Bacteria</taxon>
        <taxon>Bacillati</taxon>
        <taxon>Bacillota</taxon>
        <taxon>Bacilli</taxon>
        <taxon>Lactobacillales</taxon>
        <taxon>Enterococcaceae</taxon>
        <taxon>Vagococcus</taxon>
    </lineage>
</organism>
<name>A0A1Q2D8C6_9ENTE</name>
<dbReference type="AlphaFoldDB" id="A0A1Q2D8C6"/>
<dbReference type="STRING" id="633807.BW732_10600"/>
<dbReference type="RefSeq" id="WP_077276695.1">
    <property type="nucleotide sequence ID" value="NZ_CP019609.1"/>
</dbReference>
<proteinExistence type="predicted"/>
<sequence>MKSNHFPVSYIANCFTIKRMFIGRRSLSWWQLIFVMIFLMLVMMNPVALNAKSLPFMNLADVTPTLIKDLEDNPGNLKAIQQLEIKDNQLVTNQVGVTAPQVGVELSDQEQEKLGTGLLFNQKQLILKDDNGLSFTLVYPDDIILSELTDTKQLIEQLNTIWNQQTTSYRILATVSLIGLLLVVSTLILILGSSFFIWLTRKNQFSTIRTFKESLNIVVNALFIPTVVAVLSGFILYDLTLMLTIQALGLAVVVMLIFIKTKFNDGMAKTGKMISGQP</sequence>
<dbReference type="Proteomes" id="UP000188246">
    <property type="component" value="Chromosome"/>
</dbReference>
<evidence type="ECO:0000313" key="1">
    <source>
        <dbReference type="EMBL" id="AQP54606.1"/>
    </source>
</evidence>
<dbReference type="OrthoDB" id="2287686at2"/>